<dbReference type="AlphaFoldDB" id="A0A1A9UT67"/>
<reference evidence="1" key="1">
    <citation type="submission" date="2020-05" db="UniProtKB">
        <authorList>
            <consortium name="EnsemblMetazoa"/>
        </authorList>
    </citation>
    <scope>IDENTIFICATION</scope>
    <source>
        <strain evidence="1">TTRI</strain>
    </source>
</reference>
<dbReference type="EnsemblMetazoa" id="GAUT014538-RA">
    <property type="protein sequence ID" value="GAUT014538-PA"/>
    <property type="gene ID" value="GAUT014538"/>
</dbReference>
<keyword evidence="2" id="KW-1185">Reference proteome</keyword>
<dbReference type="VEuPathDB" id="VectorBase:GAUT014538"/>
<accession>A0A1A9UT67</accession>
<dbReference type="Proteomes" id="UP000078200">
    <property type="component" value="Unassembled WGS sequence"/>
</dbReference>
<protein>
    <submittedName>
        <fullName evidence="1">Uncharacterized protein</fullName>
    </submittedName>
</protein>
<sequence length="140" mass="16023">MSSIAFGFNPLLKQNISRTMGREFALRQSYPLLFGIHDKRSKDDAVFTGCYKYKLVFLVVSYTDISRCTVRSSNCAHHLLKILYTRHRSVNVQQIYAAFLNFIFKSPYQCGHKGCSKQPKARTVVVEKFDLLGYSVIGNI</sequence>
<name>A0A1A9UT67_GLOAU</name>
<evidence type="ECO:0000313" key="2">
    <source>
        <dbReference type="Proteomes" id="UP000078200"/>
    </source>
</evidence>
<proteinExistence type="predicted"/>
<evidence type="ECO:0000313" key="1">
    <source>
        <dbReference type="EnsemblMetazoa" id="GAUT014538-PA"/>
    </source>
</evidence>
<organism evidence="1 2">
    <name type="scientific">Glossina austeni</name>
    <name type="common">Savannah tsetse fly</name>
    <dbReference type="NCBI Taxonomy" id="7395"/>
    <lineage>
        <taxon>Eukaryota</taxon>
        <taxon>Metazoa</taxon>
        <taxon>Ecdysozoa</taxon>
        <taxon>Arthropoda</taxon>
        <taxon>Hexapoda</taxon>
        <taxon>Insecta</taxon>
        <taxon>Pterygota</taxon>
        <taxon>Neoptera</taxon>
        <taxon>Endopterygota</taxon>
        <taxon>Diptera</taxon>
        <taxon>Brachycera</taxon>
        <taxon>Muscomorpha</taxon>
        <taxon>Hippoboscoidea</taxon>
        <taxon>Glossinidae</taxon>
        <taxon>Glossina</taxon>
    </lineage>
</organism>